<proteinExistence type="inferred from homology"/>
<name>A0A979FT24_HYAAZ</name>
<feature type="compositionally biased region" description="Polar residues" evidence="8">
    <location>
        <begin position="650"/>
        <end position="667"/>
    </location>
</feature>
<dbReference type="GO" id="GO:0008270">
    <property type="term" value="F:zinc ion binding"/>
    <property type="evidence" value="ECO:0007669"/>
    <property type="project" value="UniProtKB-KW"/>
</dbReference>
<dbReference type="SMART" id="SM00355">
    <property type="entry name" value="ZnF_C2H2"/>
    <property type="match status" value="11"/>
</dbReference>
<evidence type="ECO:0000256" key="8">
    <source>
        <dbReference type="SAM" id="MobiDB-lite"/>
    </source>
</evidence>
<feature type="region of interest" description="Disordered" evidence="8">
    <location>
        <begin position="645"/>
        <end position="670"/>
    </location>
</feature>
<keyword evidence="1" id="KW-0479">Metal-binding</keyword>
<feature type="domain" description="C2H2-type" evidence="9">
    <location>
        <begin position="1399"/>
        <end position="1421"/>
    </location>
</feature>
<dbReference type="InterPro" id="IPR036236">
    <property type="entry name" value="Znf_C2H2_sf"/>
</dbReference>
<accession>A0A979FT24</accession>
<feature type="compositionally biased region" description="Polar residues" evidence="8">
    <location>
        <begin position="891"/>
        <end position="909"/>
    </location>
</feature>
<dbReference type="GeneID" id="108673553"/>
<feature type="region of interest" description="Disordered" evidence="8">
    <location>
        <begin position="1044"/>
        <end position="1070"/>
    </location>
</feature>
<feature type="region of interest" description="Disordered" evidence="8">
    <location>
        <begin position="267"/>
        <end position="314"/>
    </location>
</feature>
<evidence type="ECO:0000256" key="3">
    <source>
        <dbReference type="ARBA" id="ARBA00022771"/>
    </source>
</evidence>
<feature type="compositionally biased region" description="Basic and acidic residues" evidence="8">
    <location>
        <begin position="1250"/>
        <end position="1265"/>
    </location>
</feature>
<feature type="domain" description="C2H2-type" evidence="9">
    <location>
        <begin position="1371"/>
        <end position="1398"/>
    </location>
</feature>
<evidence type="ECO:0000256" key="7">
    <source>
        <dbReference type="PROSITE-ProRule" id="PRU00042"/>
    </source>
</evidence>
<dbReference type="GO" id="GO:0000981">
    <property type="term" value="F:DNA-binding transcription factor activity, RNA polymerase II-specific"/>
    <property type="evidence" value="ECO:0007669"/>
    <property type="project" value="TreeGrafter"/>
</dbReference>
<gene>
    <name evidence="11" type="primary">LOC108673553</name>
</gene>
<evidence type="ECO:0000256" key="2">
    <source>
        <dbReference type="ARBA" id="ARBA00022737"/>
    </source>
</evidence>
<evidence type="ECO:0000256" key="4">
    <source>
        <dbReference type="ARBA" id="ARBA00022833"/>
    </source>
</evidence>
<feature type="region of interest" description="Disordered" evidence="8">
    <location>
        <begin position="891"/>
        <end position="915"/>
    </location>
</feature>
<feature type="compositionally biased region" description="Polar residues" evidence="8">
    <location>
        <begin position="733"/>
        <end position="749"/>
    </location>
</feature>
<dbReference type="KEGG" id="hazt:108673553"/>
<dbReference type="PROSITE" id="PS50157">
    <property type="entry name" value="ZINC_FINGER_C2H2_2"/>
    <property type="match status" value="6"/>
</dbReference>
<dbReference type="Pfam" id="PF00096">
    <property type="entry name" value="zf-C2H2"/>
    <property type="match status" value="2"/>
</dbReference>
<feature type="domain" description="C2H2-type" evidence="9">
    <location>
        <begin position="1100"/>
        <end position="1127"/>
    </location>
</feature>
<evidence type="ECO:0000256" key="1">
    <source>
        <dbReference type="ARBA" id="ARBA00022723"/>
    </source>
</evidence>
<comment type="similarity">
    <text evidence="6">Belongs to the snail C2H2-type zinc-finger protein family.</text>
</comment>
<dbReference type="Gene3D" id="3.30.160.60">
    <property type="entry name" value="Classic Zinc Finger"/>
    <property type="match status" value="5"/>
</dbReference>
<keyword evidence="10" id="KW-1185">Reference proteome</keyword>
<dbReference type="FunFam" id="3.30.160.60:FF:000604">
    <property type="entry name" value="Histone H4 transcription factor-like Protein"/>
    <property type="match status" value="1"/>
</dbReference>
<dbReference type="Proteomes" id="UP000694843">
    <property type="component" value="Unplaced"/>
</dbReference>
<reference evidence="11" key="1">
    <citation type="submission" date="2025-08" db="UniProtKB">
        <authorList>
            <consortium name="RefSeq"/>
        </authorList>
    </citation>
    <scope>IDENTIFICATION</scope>
    <source>
        <tissue evidence="11">Whole organism</tissue>
    </source>
</reference>
<evidence type="ECO:0000313" key="10">
    <source>
        <dbReference type="Proteomes" id="UP000694843"/>
    </source>
</evidence>
<feature type="compositionally biased region" description="Polar residues" evidence="8">
    <location>
        <begin position="1266"/>
        <end position="1279"/>
    </location>
</feature>
<keyword evidence="4" id="KW-0862">Zinc</keyword>
<dbReference type="InterPro" id="IPR050527">
    <property type="entry name" value="Snail/Krueppel_Znf"/>
</dbReference>
<keyword evidence="3 7" id="KW-0863">Zinc-finger</keyword>
<feature type="domain" description="C2H2-type" evidence="9">
    <location>
        <begin position="1161"/>
        <end position="1189"/>
    </location>
</feature>
<feature type="compositionally biased region" description="Low complexity" evidence="8">
    <location>
        <begin position="1055"/>
        <end position="1067"/>
    </location>
</feature>
<evidence type="ECO:0000256" key="6">
    <source>
        <dbReference type="ARBA" id="ARBA00037948"/>
    </source>
</evidence>
<dbReference type="InterPro" id="IPR013087">
    <property type="entry name" value="Znf_C2H2_type"/>
</dbReference>
<feature type="compositionally biased region" description="Basic and acidic residues" evidence="8">
    <location>
        <begin position="282"/>
        <end position="291"/>
    </location>
</feature>
<dbReference type="RefSeq" id="XP_047739767.1">
    <property type="nucleotide sequence ID" value="XM_047883811.1"/>
</dbReference>
<organism evidence="10 11">
    <name type="scientific">Hyalella azteca</name>
    <name type="common">Amphipod</name>
    <dbReference type="NCBI Taxonomy" id="294128"/>
    <lineage>
        <taxon>Eukaryota</taxon>
        <taxon>Metazoa</taxon>
        <taxon>Ecdysozoa</taxon>
        <taxon>Arthropoda</taxon>
        <taxon>Crustacea</taxon>
        <taxon>Multicrustacea</taxon>
        <taxon>Malacostraca</taxon>
        <taxon>Eumalacostraca</taxon>
        <taxon>Peracarida</taxon>
        <taxon>Amphipoda</taxon>
        <taxon>Senticaudata</taxon>
        <taxon>Talitrida</taxon>
        <taxon>Talitroidea</taxon>
        <taxon>Hyalellidae</taxon>
        <taxon>Hyalella</taxon>
    </lineage>
</organism>
<dbReference type="SUPFAM" id="SSF57667">
    <property type="entry name" value="beta-beta-alpha zinc fingers"/>
    <property type="match status" value="3"/>
</dbReference>
<feature type="compositionally biased region" description="Polar residues" evidence="8">
    <location>
        <begin position="267"/>
        <end position="280"/>
    </location>
</feature>
<evidence type="ECO:0000313" key="11">
    <source>
        <dbReference type="RefSeq" id="XP_047739767.1"/>
    </source>
</evidence>
<dbReference type="PANTHER" id="PTHR24388">
    <property type="entry name" value="ZINC FINGER PROTEIN"/>
    <property type="match status" value="1"/>
</dbReference>
<evidence type="ECO:0000259" key="9">
    <source>
        <dbReference type="PROSITE" id="PS50157"/>
    </source>
</evidence>
<feature type="domain" description="C2H2-type" evidence="9">
    <location>
        <begin position="1071"/>
        <end position="1099"/>
    </location>
</feature>
<feature type="region of interest" description="Disordered" evidence="8">
    <location>
        <begin position="702"/>
        <end position="749"/>
    </location>
</feature>
<feature type="domain" description="C2H2-type" evidence="9">
    <location>
        <begin position="1189"/>
        <end position="1216"/>
    </location>
</feature>
<sequence>MATSILSCPLCCRQELGTVEALREHLLYFVYRPIPCPVCRTPITGLQQLVHHLDVHLQCLQLDNIAGPNLVSSIMSSVPHLRDVSVVVPESELLNMQDIFVARSAVVSQESEVSSMKKSAPNGFSVVDSLVNSGKNPLVQLDLLSVQKELAGTSESHNACVQKFHNEFYSNNIHQVGHEPPTVEENTGVNIERSLSVSPCHTPSEPSVQILTSATELIMTPLILLPSPNVSSVSDVHQASQDSAMNRLYVPGKGAADFIDNMQQSSAQNPADNVLENSRSAHGGDDRHLSRSNETPQDASAPPADNVPPNCLLTDTLGADQERFQWTSSPKKQKISSVQPLAGHSTQNAWQPSVHAYVCSMCSAKIVGQELYFKHLQEHSDGVQNNVPQAPRSKGLDSDVSICTSTSLESSGNSFNSSIMCNQKLVADKLESNSCSEIALDKNDRVNCNPNSFTDESFVATVEVRYPLLCQNSGQPLPEASDQRKNLKNFSDDPIDGEETVIISKCNSTADGQEKECRNVDCSSNDEFSDFDNASLDENSCFDYESDSFLPSSNIAKNPNATNNVMSSTSDEYGLCGTADQTTIDNILSVKPQTKKSRNMYLHKKFHHEQKTVVHGREDEDGGRCFIPDIQSVWVSRLNASIAPEEYKETSLSTQTKIGRDNNYSDNKSLENGVASRDAIDDARDASLLINRDDHMLDHQFPENQLQGDSSQSTSDKANSPNSVPSHGVPALESSSGQHQNRIASSSQEKYVMCATGSTLRWANSKENIISYNDISDNVPLIPTEETGSQRENLPTASLSNALLPSVDLCSDGDTFPNASILSVVDSVSQNTGSEIVQHQSNQRHVVPIMNNEKNPALQKITLVVSQECPEKLTLPEPNLLIRNVSIDSSPELQESNSLPCTKNSSKNRASPAAVKKPSFAHSSFAFDSSHQDDEHVLRNIQNKSNFLLKEDHRGMAAVKESVHENISPLGNMSIKPVESNPDILPLNDPESGVGERSEMFSSAEDSAENRFLMVSSEKNFSANLVGDDAMKCLGKKENNTNDISCSSDGRVNESINSSPSSKSDTLPSRHHCRECSKTFLNVGNFRRHTREVHNSAREFSCTVCSRTFCSFRQLVNHRGVHDTQKKFHCNLCDHHCYTSAGIRSHKFQEHKKEKLVAKPFKCDQCNESFARNFGLQRHMRRKHSEKQYSCPHCAKSYSCYENLQSHVTSHVVDETHIRFYCSPCNTQYKSKFALKRHLSIRHPLSLDHNRDQHVEPCPEDDRSSLRNSSEEMCSSLENMSPKHDSSSSTLLKSCPESTVPNPLELAAGNEQTGKLIWSNPVVNNRFLQAAQSRLSSISCKKEILTLNSSLHNEASTSKANDISAKPAAKFTCSVCSHTFTRKDTLKVHMQSHSSERLFSCNLCDMTFKRRSILVTHQNKHKAIASYHCQLCDKRFRFKISLKHHSCTSRLD</sequence>
<feature type="region of interest" description="Disordered" evidence="8">
    <location>
        <begin position="1250"/>
        <end position="1294"/>
    </location>
</feature>
<keyword evidence="5" id="KW-0539">Nucleus</keyword>
<evidence type="ECO:0000256" key="5">
    <source>
        <dbReference type="ARBA" id="ARBA00023242"/>
    </source>
</evidence>
<dbReference type="OMA" id="QCNTTTQ"/>
<dbReference type="GO" id="GO:0000978">
    <property type="term" value="F:RNA polymerase II cis-regulatory region sequence-specific DNA binding"/>
    <property type="evidence" value="ECO:0007669"/>
    <property type="project" value="TreeGrafter"/>
</dbReference>
<dbReference type="PANTHER" id="PTHR24388:SF53">
    <property type="entry name" value="CHORION TRANSCRIPTION FACTOR CF2-RELATED"/>
    <property type="match status" value="1"/>
</dbReference>
<feature type="compositionally biased region" description="Polar residues" evidence="8">
    <location>
        <begin position="702"/>
        <end position="725"/>
    </location>
</feature>
<keyword evidence="2" id="KW-0677">Repeat</keyword>
<dbReference type="PROSITE" id="PS00028">
    <property type="entry name" value="ZINC_FINGER_C2H2_1"/>
    <property type="match status" value="9"/>
</dbReference>
<dbReference type="OrthoDB" id="6349934at2759"/>
<protein>
    <submittedName>
        <fullName evidence="11">Uncharacterized protein LOC108673553</fullName>
    </submittedName>
</protein>